<dbReference type="InterPro" id="IPR008854">
    <property type="entry name" value="TPMT"/>
</dbReference>
<dbReference type="GO" id="GO:0008757">
    <property type="term" value="F:S-adenosylmethionine-dependent methyltransferase activity"/>
    <property type="evidence" value="ECO:0007669"/>
    <property type="project" value="InterPro"/>
</dbReference>
<dbReference type="InterPro" id="IPR057277">
    <property type="entry name" value="LysM_C"/>
</dbReference>
<comment type="caution">
    <text evidence="6">The sequence shown here is derived from an EMBL/GenBank/DDBJ whole genome shotgun (WGS) entry which is preliminary data.</text>
</comment>
<dbReference type="AlphaFoldDB" id="A0A1F5L8T7"/>
<dbReference type="OrthoDB" id="276151at2759"/>
<dbReference type="InterPro" id="IPR029063">
    <property type="entry name" value="SAM-dependent_MTases_sf"/>
</dbReference>
<evidence type="ECO:0000256" key="3">
    <source>
        <dbReference type="ARBA" id="ARBA00022679"/>
    </source>
</evidence>
<dbReference type="STRING" id="1835702.A0A1F5L8T7"/>
<evidence type="ECO:0000256" key="2">
    <source>
        <dbReference type="ARBA" id="ARBA00022603"/>
    </source>
</evidence>
<accession>A0A1F5L8T7</accession>
<name>A0A1F5L8T7_PENAI</name>
<dbReference type="PANTHER" id="PTHR32183">
    <property type="match status" value="1"/>
</dbReference>
<keyword evidence="7" id="KW-1185">Reference proteome</keyword>
<dbReference type="Gene3D" id="3.40.50.150">
    <property type="entry name" value="Vaccinia Virus protein VP39"/>
    <property type="match status" value="1"/>
</dbReference>
<reference evidence="6 7" key="1">
    <citation type="journal article" date="2016" name="Sci. Rep.">
        <title>Penicillium arizonense, a new, genome sequenced fungal species, reveals a high chemical diversity in secreted metabolites.</title>
        <authorList>
            <person name="Grijseels S."/>
            <person name="Nielsen J.C."/>
            <person name="Randelovic M."/>
            <person name="Nielsen J."/>
            <person name="Nielsen K.F."/>
            <person name="Workman M."/>
            <person name="Frisvad J.C."/>
        </authorList>
    </citation>
    <scope>NUCLEOTIDE SEQUENCE [LARGE SCALE GENOMIC DNA]</scope>
    <source>
        <strain evidence="6 7">CBS 141311</strain>
    </source>
</reference>
<evidence type="ECO:0000259" key="5">
    <source>
        <dbReference type="Pfam" id="PF25139"/>
    </source>
</evidence>
<protein>
    <recommendedName>
        <fullName evidence="5">Secreted LysM effector LysM C-terminal domain-containing protein</fullName>
    </recommendedName>
</protein>
<organism evidence="6 7">
    <name type="scientific">Penicillium arizonense</name>
    <dbReference type="NCBI Taxonomy" id="1835702"/>
    <lineage>
        <taxon>Eukaryota</taxon>
        <taxon>Fungi</taxon>
        <taxon>Dikarya</taxon>
        <taxon>Ascomycota</taxon>
        <taxon>Pezizomycotina</taxon>
        <taxon>Eurotiomycetes</taxon>
        <taxon>Eurotiomycetidae</taxon>
        <taxon>Eurotiales</taxon>
        <taxon>Aspergillaceae</taxon>
        <taxon>Penicillium</taxon>
    </lineage>
</organism>
<evidence type="ECO:0000256" key="4">
    <source>
        <dbReference type="ARBA" id="ARBA00022691"/>
    </source>
</evidence>
<dbReference type="GeneID" id="34579700"/>
<dbReference type="EMBL" id="LXJU01000020">
    <property type="protein sequence ID" value="OGE49633.1"/>
    <property type="molecule type" value="Genomic_DNA"/>
</dbReference>
<keyword evidence="1" id="KW-0597">Phosphoprotein</keyword>
<dbReference type="Proteomes" id="UP000177622">
    <property type="component" value="Unassembled WGS sequence"/>
</dbReference>
<feature type="domain" description="Secreted LysM effector LysM C-terminal" evidence="5">
    <location>
        <begin position="271"/>
        <end position="316"/>
    </location>
</feature>
<gene>
    <name evidence="6" type="ORF">PENARI_c020G02592</name>
</gene>
<sequence length="322" mass="34582">MSQSNSPQLGMGGRLLNTFINRPVEDHGSGWSDLWDSGESDLWDRGKASPALVDIIEQEMDLLNPFTPDGERKKALVPGCGRGYDVVMLALHGFDAYGLEISETAVKEAETYAAAELENPSAYHFGGNKNRPDSAGSVTFFQGDFFSSKWEFKGGIEETTRFDVAYDYTCNRKGQCGTGADFCGSTTSKASATTVIKKQAHVEPAGKTITSYTTVRYTATISLNSATSANSAKSASTTITTSSSLIKSASPILTTRAGTTSTGIETVPSGWMLLMYMEKGCEGDYVTLQGHNKELRNSKCLVLHGGLSTNITDEDVFMSILG</sequence>
<dbReference type="Pfam" id="PF05724">
    <property type="entry name" value="TPMT"/>
    <property type="match status" value="1"/>
</dbReference>
<dbReference type="RefSeq" id="XP_022485084.1">
    <property type="nucleotide sequence ID" value="XM_022634966.1"/>
</dbReference>
<keyword evidence="4" id="KW-0949">S-adenosyl-L-methionine</keyword>
<dbReference type="CDD" id="cd02440">
    <property type="entry name" value="AdoMet_MTases"/>
    <property type="match status" value="1"/>
</dbReference>
<dbReference type="PANTHER" id="PTHR32183:SF6">
    <property type="entry name" value="CYSTEINE SULFINATE DESULFINASE_CYSTEINE DESULFURASE AND RELATED ENZYMES"/>
    <property type="match status" value="1"/>
</dbReference>
<evidence type="ECO:0000256" key="1">
    <source>
        <dbReference type="ARBA" id="ARBA00022553"/>
    </source>
</evidence>
<keyword evidence="3" id="KW-0808">Transferase</keyword>
<dbReference type="SUPFAM" id="SSF53335">
    <property type="entry name" value="S-adenosyl-L-methionine-dependent methyltransferases"/>
    <property type="match status" value="1"/>
</dbReference>
<dbReference type="Pfam" id="PF25139">
    <property type="entry name" value="LysM14_C"/>
    <property type="match status" value="1"/>
</dbReference>
<dbReference type="GO" id="GO:0032259">
    <property type="term" value="P:methylation"/>
    <property type="evidence" value="ECO:0007669"/>
    <property type="project" value="UniProtKB-KW"/>
</dbReference>
<proteinExistence type="predicted"/>
<keyword evidence="2" id="KW-0489">Methyltransferase</keyword>
<evidence type="ECO:0000313" key="6">
    <source>
        <dbReference type="EMBL" id="OGE49633.1"/>
    </source>
</evidence>
<evidence type="ECO:0000313" key="7">
    <source>
        <dbReference type="Proteomes" id="UP000177622"/>
    </source>
</evidence>